<organism evidence="2 3">
    <name type="scientific">Thiocapsa roseopersicina</name>
    <dbReference type="NCBI Taxonomy" id="1058"/>
    <lineage>
        <taxon>Bacteria</taxon>
        <taxon>Pseudomonadati</taxon>
        <taxon>Pseudomonadota</taxon>
        <taxon>Gammaproteobacteria</taxon>
        <taxon>Chromatiales</taxon>
        <taxon>Chromatiaceae</taxon>
        <taxon>Thiocapsa</taxon>
    </lineage>
</organism>
<proteinExistence type="predicted"/>
<sequence>MTGSFPASTCRSLFKLGCPFMAKSDLSASQCRRPRQTAPGAQRSVGWLGSVAGPGRKPFSANRSQTVRTPHRSSGTTTEDTHDIPFPGIACRIPGSLHGQSCTPAARGRRSDRPVSRWTRMATPATRRGDSARHLPRNQTGRASRTYASSRGASGTAKAAVSTTTINITRPSRAERGRGVGADDPRACCPCRDRERGRGGGPPEATRERGTRNRCADIRTTSALP</sequence>
<evidence type="ECO:0000256" key="1">
    <source>
        <dbReference type="SAM" id="MobiDB-lite"/>
    </source>
</evidence>
<evidence type="ECO:0000313" key="3">
    <source>
        <dbReference type="Proteomes" id="UP000198816"/>
    </source>
</evidence>
<dbReference type="Proteomes" id="UP000198816">
    <property type="component" value="Unassembled WGS sequence"/>
</dbReference>
<dbReference type="STRING" id="1058.SAMN05421783_1523"/>
<protein>
    <submittedName>
        <fullName evidence="2">Uncharacterized protein</fullName>
    </submittedName>
</protein>
<reference evidence="3" key="1">
    <citation type="submission" date="2016-10" db="EMBL/GenBank/DDBJ databases">
        <authorList>
            <person name="Varghese N."/>
            <person name="Submissions S."/>
        </authorList>
    </citation>
    <scope>NUCLEOTIDE SEQUENCE [LARGE SCALE GENOMIC DNA]</scope>
    <source>
        <strain evidence="3">DSM 217</strain>
    </source>
</reference>
<dbReference type="EMBL" id="FNNZ01000052">
    <property type="protein sequence ID" value="SDX67095.1"/>
    <property type="molecule type" value="Genomic_DNA"/>
</dbReference>
<feature type="compositionally biased region" description="Basic and acidic residues" evidence="1">
    <location>
        <begin position="172"/>
        <end position="198"/>
    </location>
</feature>
<feature type="compositionally biased region" description="Polar residues" evidence="1">
    <location>
        <begin position="137"/>
        <end position="153"/>
    </location>
</feature>
<feature type="region of interest" description="Disordered" evidence="1">
    <location>
        <begin position="27"/>
        <end position="225"/>
    </location>
</feature>
<accession>A0A1H3DL11</accession>
<feature type="compositionally biased region" description="Polar residues" evidence="1">
    <location>
        <begin position="161"/>
        <end position="170"/>
    </location>
</feature>
<keyword evidence="3" id="KW-1185">Reference proteome</keyword>
<evidence type="ECO:0000313" key="2">
    <source>
        <dbReference type="EMBL" id="SDX67095.1"/>
    </source>
</evidence>
<feature type="compositionally biased region" description="Polar residues" evidence="1">
    <location>
        <begin position="61"/>
        <end position="78"/>
    </location>
</feature>
<feature type="compositionally biased region" description="Basic and acidic residues" evidence="1">
    <location>
        <begin position="205"/>
        <end position="217"/>
    </location>
</feature>
<name>A0A1H3DL11_THIRO</name>
<gene>
    <name evidence="2" type="ORF">SAMN05421783_1523</name>
</gene>
<dbReference type="AlphaFoldDB" id="A0A1H3DL11"/>